<dbReference type="AlphaFoldDB" id="A0AAW0CR99"/>
<evidence type="ECO:0000313" key="3">
    <source>
        <dbReference type="Proteomes" id="UP001383192"/>
    </source>
</evidence>
<dbReference type="Gene3D" id="3.40.50.1820">
    <property type="entry name" value="alpha/beta hydrolase"/>
    <property type="match status" value="1"/>
</dbReference>
<evidence type="ECO:0000313" key="2">
    <source>
        <dbReference type="EMBL" id="KAK7040729.1"/>
    </source>
</evidence>
<evidence type="ECO:0000259" key="1">
    <source>
        <dbReference type="Pfam" id="PF00561"/>
    </source>
</evidence>
<dbReference type="Pfam" id="PF00561">
    <property type="entry name" value="Abhydrolase_1"/>
    <property type="match status" value="1"/>
</dbReference>
<dbReference type="InterPro" id="IPR029058">
    <property type="entry name" value="AB_hydrolase_fold"/>
</dbReference>
<dbReference type="SUPFAM" id="SSF53474">
    <property type="entry name" value="alpha/beta-Hydrolases"/>
    <property type="match status" value="1"/>
</dbReference>
<dbReference type="PANTHER" id="PTHR34846">
    <property type="entry name" value="4-CARBOXYMUCONOLACTONE DECARBOXYLASE FAMILY PROTEIN (AFU_ORTHOLOGUE AFUA_6G11590)"/>
    <property type="match status" value="1"/>
</dbReference>
<name>A0AAW0CR99_9AGAR</name>
<keyword evidence="3" id="KW-1185">Reference proteome</keyword>
<comment type="caution">
    <text evidence="2">The sequence shown here is derived from an EMBL/GenBank/DDBJ whole genome shotgun (WGS) entry which is preliminary data.</text>
</comment>
<sequence length="529" mass="56775">MPTSRIVPGRYPAPGVSPIADRIRERRGARGLTPLDGTLLHVPPVADGWNSLLGAIRTKGKIPGDVRELMILRVGARNGAVFEWLQHEHVGRAEGLNTSQLYITRDLDSLPSRNQPSSEYDTVLPPLHAAALSFADHSTKNVKVPPDVTAALRKALRDHISSGAQSESLETQVEDLLVEAAATTATYNMVSRFLVSLDVAAMADSIVPWPADRAEHKVPLPDSEGHIHVVTYTTHPDAPWIVCSNSLLTNTKMWDWALPCLLSPQPGNSERKSLYLGKYRTYNVLVHDQRGHGSSVSPTTQPCTIPVLASDIAHILKHLSIPTPVHSVIGVSQGGATVLAFGAAYYPTLTKSIVACDTSARTPAGNREAWVSRIELASKGGVDESGVGANMRELGQATVSRWFPVGSPCSPEGPGEGLEHRKTRSEVILEDMVMKTTLEGFKLGAGALMEYDLIDSDKSVLASKVPALLVAGSLDGNGKVGEGMAKLQQTWNSNGGNATYVAIDGAGHLPMVDKTEEWWSVVGEFLSKV</sequence>
<dbReference type="Gene3D" id="1.20.1290.10">
    <property type="entry name" value="AhpD-like"/>
    <property type="match status" value="1"/>
</dbReference>
<organism evidence="2 3">
    <name type="scientific">Paramarasmius palmivorus</name>
    <dbReference type="NCBI Taxonomy" id="297713"/>
    <lineage>
        <taxon>Eukaryota</taxon>
        <taxon>Fungi</taxon>
        <taxon>Dikarya</taxon>
        <taxon>Basidiomycota</taxon>
        <taxon>Agaricomycotina</taxon>
        <taxon>Agaricomycetes</taxon>
        <taxon>Agaricomycetidae</taxon>
        <taxon>Agaricales</taxon>
        <taxon>Marasmiineae</taxon>
        <taxon>Marasmiaceae</taxon>
        <taxon>Paramarasmius</taxon>
    </lineage>
</organism>
<dbReference type="Proteomes" id="UP001383192">
    <property type="component" value="Unassembled WGS sequence"/>
</dbReference>
<proteinExistence type="predicted"/>
<accession>A0AAW0CR99</accession>
<gene>
    <name evidence="2" type="ORF">VNI00_009635</name>
</gene>
<protein>
    <recommendedName>
        <fullName evidence="1">AB hydrolase-1 domain-containing protein</fullName>
    </recommendedName>
</protein>
<dbReference type="InterPro" id="IPR000073">
    <property type="entry name" value="AB_hydrolase_1"/>
</dbReference>
<dbReference type="EMBL" id="JAYKXP010000036">
    <property type="protein sequence ID" value="KAK7040729.1"/>
    <property type="molecule type" value="Genomic_DNA"/>
</dbReference>
<dbReference type="PANTHER" id="PTHR34846:SF11">
    <property type="entry name" value="4-CARBOXYMUCONOLACTONE DECARBOXYLASE FAMILY PROTEIN (AFU_ORTHOLOGUE AFUA_6G11590)"/>
    <property type="match status" value="1"/>
</dbReference>
<dbReference type="InterPro" id="IPR029032">
    <property type="entry name" value="AhpD-like"/>
</dbReference>
<dbReference type="SUPFAM" id="SSF69118">
    <property type="entry name" value="AhpD-like"/>
    <property type="match status" value="1"/>
</dbReference>
<reference evidence="2 3" key="1">
    <citation type="submission" date="2024-01" db="EMBL/GenBank/DDBJ databases">
        <title>A draft genome for a cacao thread blight-causing isolate of Paramarasmius palmivorus.</title>
        <authorList>
            <person name="Baruah I.K."/>
            <person name="Bukari Y."/>
            <person name="Amoako-Attah I."/>
            <person name="Meinhardt L.W."/>
            <person name="Bailey B.A."/>
            <person name="Cohen S.P."/>
        </authorList>
    </citation>
    <scope>NUCLEOTIDE SEQUENCE [LARGE SCALE GENOMIC DNA]</scope>
    <source>
        <strain evidence="2 3">GH-12</strain>
    </source>
</reference>
<feature type="domain" description="AB hydrolase-1" evidence="1">
    <location>
        <begin position="281"/>
        <end position="514"/>
    </location>
</feature>